<dbReference type="PANTHER" id="PTHR22677:SF3">
    <property type="entry name" value="ANKYRIN REPEAT DOMAIN-CONTAINING PROTEIN 60"/>
    <property type="match status" value="1"/>
</dbReference>
<organism evidence="3 4">
    <name type="scientific">Geodia barretti</name>
    <name type="common">Barrett's horny sponge</name>
    <dbReference type="NCBI Taxonomy" id="519541"/>
    <lineage>
        <taxon>Eukaryota</taxon>
        <taxon>Metazoa</taxon>
        <taxon>Porifera</taxon>
        <taxon>Demospongiae</taxon>
        <taxon>Heteroscleromorpha</taxon>
        <taxon>Tetractinellida</taxon>
        <taxon>Astrophorina</taxon>
        <taxon>Geodiidae</taxon>
        <taxon>Geodia</taxon>
    </lineage>
</organism>
<dbReference type="PANTHER" id="PTHR22677">
    <property type="entry name" value="ANKYRIN REPEAT DOMAIN-CONTAINING PROTEIN 60"/>
    <property type="match status" value="1"/>
</dbReference>
<keyword evidence="1" id="KW-0040">ANK repeat</keyword>
<evidence type="ECO:0000256" key="1">
    <source>
        <dbReference type="PROSITE-ProRule" id="PRU00023"/>
    </source>
</evidence>
<gene>
    <name evidence="3" type="ORF">GBAR_LOCUS4076</name>
</gene>
<sequence length="332" mass="37494">MKRGSCVKGLKTRIEQQAGVLPHTYYFTYLDAAPLQEDRTLRDLEIVSGAVLRAVAWRLWQELVASTVRGAVRQCCEELRAIGDRGDEPWQNYCAWCSAFTAAHGGHHVLLAELLKGWPALAVNAQSPSGWTGLHAAAAMGRWKTLCILLDHGADVTVRDSQGTSAADLAHSNGHKKCEQSLRFCEWNIKKYRIVKERRWDHDAGREREAANRRAHQFTDSRNSTWLSGPRGSEYRLHIPNPVSVRDVHQFRASQQEKTQESRLKLPPVTATPSVETFDYGWFDKLRAQQLVPNTHQILTYSDPSSTSLQPRSLLNPNGYLLPSTLPREKHL</sequence>
<feature type="repeat" description="ANK" evidence="1">
    <location>
        <begin position="129"/>
        <end position="161"/>
    </location>
</feature>
<dbReference type="Proteomes" id="UP001174909">
    <property type="component" value="Unassembled WGS sequence"/>
</dbReference>
<dbReference type="EMBL" id="CASHTH010000577">
    <property type="protein sequence ID" value="CAI8005139.1"/>
    <property type="molecule type" value="Genomic_DNA"/>
</dbReference>
<proteinExistence type="predicted"/>
<dbReference type="InterPro" id="IPR036770">
    <property type="entry name" value="Ankyrin_rpt-contain_sf"/>
</dbReference>
<accession>A0AA35R7B8</accession>
<dbReference type="InterPro" id="IPR002110">
    <property type="entry name" value="Ankyrin_rpt"/>
</dbReference>
<feature type="compositionally biased region" description="Polar residues" evidence="2">
    <location>
        <begin position="302"/>
        <end position="316"/>
    </location>
</feature>
<dbReference type="Gene3D" id="1.25.40.20">
    <property type="entry name" value="Ankyrin repeat-containing domain"/>
    <property type="match status" value="1"/>
</dbReference>
<evidence type="ECO:0000256" key="2">
    <source>
        <dbReference type="SAM" id="MobiDB-lite"/>
    </source>
</evidence>
<dbReference type="InterPro" id="IPR039323">
    <property type="entry name" value="ANKRD_45/46/60"/>
</dbReference>
<comment type="caution">
    <text evidence="3">The sequence shown here is derived from an EMBL/GenBank/DDBJ whole genome shotgun (WGS) entry which is preliminary data.</text>
</comment>
<dbReference type="SUPFAM" id="SSF48403">
    <property type="entry name" value="Ankyrin repeat"/>
    <property type="match status" value="1"/>
</dbReference>
<feature type="region of interest" description="Disordered" evidence="2">
    <location>
        <begin position="203"/>
        <end position="225"/>
    </location>
</feature>
<name>A0AA35R7B8_GEOBA</name>
<reference evidence="3" key="1">
    <citation type="submission" date="2023-03" db="EMBL/GenBank/DDBJ databases">
        <authorList>
            <person name="Steffen K."/>
            <person name="Cardenas P."/>
        </authorList>
    </citation>
    <scope>NUCLEOTIDE SEQUENCE</scope>
</reference>
<feature type="compositionally biased region" description="Basic and acidic residues" evidence="2">
    <location>
        <begin position="203"/>
        <end position="212"/>
    </location>
</feature>
<dbReference type="PROSITE" id="PS50297">
    <property type="entry name" value="ANK_REP_REGION"/>
    <property type="match status" value="1"/>
</dbReference>
<evidence type="ECO:0000313" key="3">
    <source>
        <dbReference type="EMBL" id="CAI8005139.1"/>
    </source>
</evidence>
<evidence type="ECO:0000313" key="4">
    <source>
        <dbReference type="Proteomes" id="UP001174909"/>
    </source>
</evidence>
<protein>
    <submittedName>
        <fullName evidence="3">Ankyrin repeat domain-containing protein 60</fullName>
    </submittedName>
</protein>
<keyword evidence="4" id="KW-1185">Reference proteome</keyword>
<dbReference type="PROSITE" id="PS50088">
    <property type="entry name" value="ANK_REPEAT"/>
    <property type="match status" value="1"/>
</dbReference>
<dbReference type="Pfam" id="PF12796">
    <property type="entry name" value="Ank_2"/>
    <property type="match status" value="1"/>
</dbReference>
<feature type="region of interest" description="Disordered" evidence="2">
    <location>
        <begin position="302"/>
        <end position="332"/>
    </location>
</feature>
<dbReference type="SMART" id="SM00248">
    <property type="entry name" value="ANK"/>
    <property type="match status" value="1"/>
</dbReference>
<dbReference type="AlphaFoldDB" id="A0AA35R7B8"/>